<feature type="transmembrane region" description="Helical" evidence="7">
    <location>
        <begin position="350"/>
        <end position="373"/>
    </location>
</feature>
<dbReference type="SUPFAM" id="SSF103473">
    <property type="entry name" value="MFS general substrate transporter"/>
    <property type="match status" value="1"/>
</dbReference>
<dbReference type="Pfam" id="PF07690">
    <property type="entry name" value="MFS_1"/>
    <property type="match status" value="1"/>
</dbReference>
<evidence type="ECO:0000313" key="10">
    <source>
        <dbReference type="Proteomes" id="UP000232145"/>
    </source>
</evidence>
<dbReference type="Proteomes" id="UP000232145">
    <property type="component" value="Unassembled WGS sequence"/>
</dbReference>
<dbReference type="PANTHER" id="PTHR23517">
    <property type="entry name" value="RESISTANCE PROTEIN MDTM, PUTATIVE-RELATED-RELATED"/>
    <property type="match status" value="1"/>
</dbReference>
<keyword evidence="6 7" id="KW-0472">Membrane</keyword>
<evidence type="ECO:0000256" key="5">
    <source>
        <dbReference type="ARBA" id="ARBA00022989"/>
    </source>
</evidence>
<evidence type="ECO:0000256" key="6">
    <source>
        <dbReference type="ARBA" id="ARBA00023136"/>
    </source>
</evidence>
<name>A0A2N0AIZ8_9LEPT</name>
<feature type="transmembrane region" description="Helical" evidence="7">
    <location>
        <begin position="162"/>
        <end position="186"/>
    </location>
</feature>
<comment type="caution">
    <text evidence="9">The sequence shown here is derived from an EMBL/GenBank/DDBJ whole genome shotgun (WGS) entry which is preliminary data.</text>
</comment>
<feature type="transmembrane region" description="Helical" evidence="7">
    <location>
        <begin position="101"/>
        <end position="123"/>
    </location>
</feature>
<feature type="transmembrane region" description="Helical" evidence="7">
    <location>
        <begin position="75"/>
        <end position="95"/>
    </location>
</feature>
<evidence type="ECO:0000256" key="7">
    <source>
        <dbReference type="SAM" id="Phobius"/>
    </source>
</evidence>
<dbReference type="InterPro" id="IPR011701">
    <property type="entry name" value="MFS"/>
</dbReference>
<evidence type="ECO:0000259" key="8">
    <source>
        <dbReference type="PROSITE" id="PS50850"/>
    </source>
</evidence>
<dbReference type="PANTHER" id="PTHR23517:SF1">
    <property type="match status" value="1"/>
</dbReference>
<dbReference type="RefSeq" id="WP_100744454.1">
    <property type="nucleotide sequence ID" value="NZ_NPDW01000002.1"/>
</dbReference>
<dbReference type="InterPro" id="IPR050171">
    <property type="entry name" value="MFS_Transporters"/>
</dbReference>
<keyword evidence="10" id="KW-1185">Reference proteome</keyword>
<dbReference type="OrthoDB" id="9814001at2"/>
<evidence type="ECO:0000313" key="9">
    <source>
        <dbReference type="EMBL" id="PJZ84272.1"/>
    </source>
</evidence>
<dbReference type="AlphaFoldDB" id="A0A2N0AIZ8"/>
<feature type="transmembrane region" description="Helical" evidence="7">
    <location>
        <begin position="135"/>
        <end position="156"/>
    </location>
</feature>
<keyword evidence="3" id="KW-1003">Cell membrane</keyword>
<feature type="transmembrane region" description="Helical" evidence="7">
    <location>
        <begin position="235"/>
        <end position="254"/>
    </location>
</feature>
<feature type="transmembrane region" description="Helical" evidence="7">
    <location>
        <begin position="207"/>
        <end position="229"/>
    </location>
</feature>
<dbReference type="EMBL" id="NPDX01000003">
    <property type="protein sequence ID" value="PJZ84272.1"/>
    <property type="molecule type" value="Genomic_DNA"/>
</dbReference>
<dbReference type="GO" id="GO:0005886">
    <property type="term" value="C:plasma membrane"/>
    <property type="evidence" value="ECO:0007669"/>
    <property type="project" value="UniProtKB-SubCell"/>
</dbReference>
<dbReference type="GO" id="GO:0022857">
    <property type="term" value="F:transmembrane transporter activity"/>
    <property type="evidence" value="ECO:0007669"/>
    <property type="project" value="InterPro"/>
</dbReference>
<feature type="transmembrane region" description="Helical" evidence="7">
    <location>
        <begin position="322"/>
        <end position="344"/>
    </location>
</feature>
<gene>
    <name evidence="9" type="ORF">CH364_13205</name>
</gene>
<sequence>MKYIIIIALIVLLGFFSVGIPIATLPGLIKGTLGFSDVWLGVILGTQSLVTLLCRHHSGSVSDLKGPKVAVIRGLFFAVVSGIVSLGAVYFLGALGFTSLFLGRIILGYSESLLITGALSWGVGLVGPSNAGRVMAWNGMAMYGAIAISAPIGHLMINQFGFQGGCLLAIVLPIIAGIISSSVPAIPPTSKVRIPFYQVVPKVWKQGLGLFFAAVCFAGIAGFSSLLFKERGWENAQWVMAIFGAAYVLSRIFFAQTVDQYGGKKIAMIFSGVAILGQGLMWQTNHPSFAFLGAALTGFGYSLVFPAFGVEAVKNMEPQFRGVALGAYVAFFDLALGVTGPLSGLVANHFGYAGVFAFGMISCTVSFLIALSLKEVKSITN</sequence>
<accession>A0A2N0AIZ8</accession>
<keyword evidence="4 7" id="KW-0812">Transmembrane</keyword>
<evidence type="ECO:0000256" key="1">
    <source>
        <dbReference type="ARBA" id="ARBA00004651"/>
    </source>
</evidence>
<dbReference type="InterPro" id="IPR020846">
    <property type="entry name" value="MFS_dom"/>
</dbReference>
<evidence type="ECO:0000256" key="3">
    <source>
        <dbReference type="ARBA" id="ARBA00022475"/>
    </source>
</evidence>
<dbReference type="NCBIfam" id="NF003477">
    <property type="entry name" value="PRK05122.1"/>
    <property type="match status" value="1"/>
</dbReference>
<dbReference type="InterPro" id="IPR036259">
    <property type="entry name" value="MFS_trans_sf"/>
</dbReference>
<evidence type="ECO:0000256" key="2">
    <source>
        <dbReference type="ARBA" id="ARBA00022448"/>
    </source>
</evidence>
<dbReference type="PROSITE" id="PS50850">
    <property type="entry name" value="MFS"/>
    <property type="match status" value="1"/>
</dbReference>
<feature type="domain" description="Major facilitator superfamily (MFS) profile" evidence="8">
    <location>
        <begin position="96"/>
        <end position="381"/>
    </location>
</feature>
<keyword evidence="5 7" id="KW-1133">Transmembrane helix</keyword>
<protein>
    <submittedName>
        <fullName evidence="9">MFS transporter</fullName>
    </submittedName>
</protein>
<keyword evidence="2" id="KW-0813">Transport</keyword>
<proteinExistence type="predicted"/>
<evidence type="ECO:0000256" key="4">
    <source>
        <dbReference type="ARBA" id="ARBA00022692"/>
    </source>
</evidence>
<comment type="subcellular location">
    <subcellularLocation>
        <location evidence="1">Cell membrane</location>
        <topology evidence="1">Multi-pass membrane protein</topology>
    </subcellularLocation>
</comment>
<reference evidence="9 10" key="1">
    <citation type="submission" date="2017-07" db="EMBL/GenBank/DDBJ databases">
        <title>Leptospira spp. isolated from tropical soils.</title>
        <authorList>
            <person name="Thibeaux R."/>
            <person name="Iraola G."/>
            <person name="Ferres I."/>
            <person name="Bierque E."/>
            <person name="Girault D."/>
            <person name="Soupe-Gilbert M.-E."/>
            <person name="Picardeau M."/>
            <person name="Goarant C."/>
        </authorList>
    </citation>
    <scope>NUCLEOTIDE SEQUENCE [LARGE SCALE GENOMIC DNA]</scope>
    <source>
        <strain evidence="9 10">FH2-B-A1</strain>
    </source>
</reference>
<dbReference type="Gene3D" id="1.20.1250.20">
    <property type="entry name" value="MFS general substrate transporter like domains"/>
    <property type="match status" value="1"/>
</dbReference>
<feature type="transmembrane region" description="Helical" evidence="7">
    <location>
        <begin position="289"/>
        <end position="310"/>
    </location>
</feature>
<organism evidence="9 10">
    <name type="scientific">Leptospira harrisiae</name>
    <dbReference type="NCBI Taxonomy" id="2023189"/>
    <lineage>
        <taxon>Bacteria</taxon>
        <taxon>Pseudomonadati</taxon>
        <taxon>Spirochaetota</taxon>
        <taxon>Spirochaetia</taxon>
        <taxon>Leptospirales</taxon>
        <taxon>Leptospiraceae</taxon>
        <taxon>Leptospira</taxon>
    </lineage>
</organism>